<protein>
    <submittedName>
        <fullName evidence="1">Uncharacterized protein</fullName>
    </submittedName>
</protein>
<comment type="caution">
    <text evidence="1">The sequence shown here is derived from an EMBL/GenBank/DDBJ whole genome shotgun (WGS) entry which is preliminary data.</text>
</comment>
<sequence length="197" mass="23790">MNLNYLQKKDYYFYTDRASNITTMYYKQNKNDKQFSELVYYPEYLQTKTQNQVVSFQKKMSFKFLAWSVFNKKKFYNQDDYRIALARVSDLNTNILFTTLSCYVIKRFLKRLETPFLEMYFEDKILTLPKIKNIIVGGIFVYSMYISFQSIVSQTYLYDLALEYNKYIYPDLLIQQNADNVIDKYSQLNNLQTQSQQ</sequence>
<dbReference type="AlphaFoldDB" id="A0A0V0QE91"/>
<name>A0A0V0QE91_PSEPJ</name>
<dbReference type="InParanoid" id="A0A0V0QE91"/>
<reference evidence="1 2" key="1">
    <citation type="journal article" date="2015" name="Sci. Rep.">
        <title>Genome of the facultative scuticociliatosis pathogen Pseudocohnilembus persalinus provides insight into its virulence through horizontal gene transfer.</title>
        <authorList>
            <person name="Xiong J."/>
            <person name="Wang G."/>
            <person name="Cheng J."/>
            <person name="Tian M."/>
            <person name="Pan X."/>
            <person name="Warren A."/>
            <person name="Jiang C."/>
            <person name="Yuan D."/>
            <person name="Miao W."/>
        </authorList>
    </citation>
    <scope>NUCLEOTIDE SEQUENCE [LARGE SCALE GENOMIC DNA]</scope>
    <source>
        <strain evidence="1">36N120E</strain>
    </source>
</reference>
<dbReference type="Proteomes" id="UP000054937">
    <property type="component" value="Unassembled WGS sequence"/>
</dbReference>
<organism evidence="1 2">
    <name type="scientific">Pseudocohnilembus persalinus</name>
    <name type="common">Ciliate</name>
    <dbReference type="NCBI Taxonomy" id="266149"/>
    <lineage>
        <taxon>Eukaryota</taxon>
        <taxon>Sar</taxon>
        <taxon>Alveolata</taxon>
        <taxon>Ciliophora</taxon>
        <taxon>Intramacronucleata</taxon>
        <taxon>Oligohymenophorea</taxon>
        <taxon>Scuticociliatia</taxon>
        <taxon>Philasterida</taxon>
        <taxon>Pseudocohnilembidae</taxon>
        <taxon>Pseudocohnilembus</taxon>
    </lineage>
</organism>
<gene>
    <name evidence="1" type="ORF">PPERSA_06152</name>
</gene>
<proteinExistence type="predicted"/>
<evidence type="ECO:0000313" key="1">
    <source>
        <dbReference type="EMBL" id="KRX00509.1"/>
    </source>
</evidence>
<dbReference type="EMBL" id="LDAU01000187">
    <property type="protein sequence ID" value="KRX00509.1"/>
    <property type="molecule type" value="Genomic_DNA"/>
</dbReference>
<dbReference type="OrthoDB" id="294246at2759"/>
<accession>A0A0V0QE91</accession>
<evidence type="ECO:0000313" key="2">
    <source>
        <dbReference type="Proteomes" id="UP000054937"/>
    </source>
</evidence>
<keyword evidence="2" id="KW-1185">Reference proteome</keyword>